<dbReference type="InterPro" id="IPR005090">
    <property type="entry name" value="RepC_N"/>
</dbReference>
<dbReference type="NCBIfam" id="NF040974">
    <property type="entry name" value="RepABC_RepC"/>
    <property type="match status" value="1"/>
</dbReference>
<dbReference type="SUPFAM" id="SSF46785">
    <property type="entry name" value="Winged helix' DNA-binding domain"/>
    <property type="match status" value="1"/>
</dbReference>
<dbReference type="Pfam" id="PF11800">
    <property type="entry name" value="RP-C_C"/>
    <property type="match status" value="1"/>
</dbReference>
<reference evidence="4 5" key="1">
    <citation type="submission" date="2017-03" db="EMBL/GenBank/DDBJ databases">
        <authorList>
            <person name="Afonso C.L."/>
            <person name="Miller P.J."/>
            <person name="Scott M.A."/>
            <person name="Spackman E."/>
            <person name="Goraichik I."/>
            <person name="Dimitrov K.M."/>
            <person name="Suarez D.L."/>
            <person name="Swayne D.E."/>
        </authorList>
    </citation>
    <scope>NUCLEOTIDE SEQUENCE [LARGE SCALE GENOMIC DNA]</scope>
    <source>
        <strain evidence="4 5">CECT 7745</strain>
    </source>
</reference>
<dbReference type="OrthoDB" id="7488837at2"/>
<gene>
    <name evidence="4" type="ORF">ROA7745_03682</name>
</gene>
<protein>
    <submittedName>
        <fullName evidence="4">Uncharacterized protein</fullName>
    </submittedName>
</protein>
<keyword evidence="5" id="KW-1185">Reference proteome</keyword>
<evidence type="ECO:0000313" key="5">
    <source>
        <dbReference type="Proteomes" id="UP000193224"/>
    </source>
</evidence>
<dbReference type="RefSeq" id="WP_085801749.1">
    <property type="nucleotide sequence ID" value="NZ_FWXB01000017.1"/>
</dbReference>
<proteinExistence type="predicted"/>
<feature type="domain" description="Plasmid replication protein C C-terminal" evidence="3">
    <location>
        <begin position="309"/>
        <end position="408"/>
    </location>
</feature>
<evidence type="ECO:0000313" key="4">
    <source>
        <dbReference type="EMBL" id="SMC13822.1"/>
    </source>
</evidence>
<dbReference type="NCBIfam" id="NF010396">
    <property type="entry name" value="PRK13824.1"/>
    <property type="match status" value="1"/>
</dbReference>
<organism evidence="4 5">
    <name type="scientific">Roseovarius aestuarii</name>
    <dbReference type="NCBI Taxonomy" id="475083"/>
    <lineage>
        <taxon>Bacteria</taxon>
        <taxon>Pseudomonadati</taxon>
        <taxon>Pseudomonadota</taxon>
        <taxon>Alphaproteobacteria</taxon>
        <taxon>Rhodobacterales</taxon>
        <taxon>Roseobacteraceae</taxon>
        <taxon>Roseovarius</taxon>
    </lineage>
</organism>
<sequence>MDYTPVTPFRRTVDAAILKHQAATQEDLPPTGANKWEMLRELAAARVAFGLSDRDLTVLQALVSFHQKTILGGNDDNLIVHPSNKAICERLNGMPCSTMRRHLGNLVQTGFVVRRDSPNGKRYARRYGDDKIAFGFDLSPLVRRFHEVCEAAEAGRAAEERHKRLRASVSLMRRDLAGLAEYGRAQRPDLSVWDQFSDLAALSARDLRRKLDMAELRDLEAMLAAALGEARNRIDPSETEDMSTNAVEDEHHYQNSNKESYDLEPCLEKAKGEGSAPASASADTDNLVSEEMGEPTPPDIGDEKLPNIPLGLVLAACREFRTYCDGPVRHWHELVRAADILRPMMGVSPSAWDDAKRHMGPEEASVVMVAMLERFADIQSPGGYLRSLTGKAALGGFSCGPMIMALMRREAA</sequence>
<dbReference type="InterPro" id="IPR036390">
    <property type="entry name" value="WH_DNA-bd_sf"/>
</dbReference>
<evidence type="ECO:0000259" key="2">
    <source>
        <dbReference type="Pfam" id="PF03428"/>
    </source>
</evidence>
<name>A0A1X7BVX8_9RHOB</name>
<dbReference type="Pfam" id="PF03428">
    <property type="entry name" value="RP-C"/>
    <property type="match status" value="1"/>
</dbReference>
<accession>A0A1X7BVX8</accession>
<dbReference type="InterPro" id="IPR021760">
    <property type="entry name" value="RepC_C"/>
</dbReference>
<dbReference type="Proteomes" id="UP000193224">
    <property type="component" value="Unassembled WGS sequence"/>
</dbReference>
<feature type="domain" description="Plasmid replication protein C N-terminal" evidence="2">
    <location>
        <begin position="13"/>
        <end position="182"/>
    </location>
</feature>
<evidence type="ECO:0000256" key="1">
    <source>
        <dbReference type="SAM" id="MobiDB-lite"/>
    </source>
</evidence>
<dbReference type="InterPro" id="IPR036388">
    <property type="entry name" value="WH-like_DNA-bd_sf"/>
</dbReference>
<evidence type="ECO:0000259" key="3">
    <source>
        <dbReference type="Pfam" id="PF11800"/>
    </source>
</evidence>
<dbReference type="InterPro" id="IPR047611">
    <property type="entry name" value="RepABC_RepC"/>
</dbReference>
<feature type="region of interest" description="Disordered" evidence="1">
    <location>
        <begin position="232"/>
        <end position="305"/>
    </location>
</feature>
<dbReference type="AlphaFoldDB" id="A0A1X7BVX8"/>
<dbReference type="EMBL" id="FWXB01000017">
    <property type="protein sequence ID" value="SMC13822.1"/>
    <property type="molecule type" value="Genomic_DNA"/>
</dbReference>
<dbReference type="Gene3D" id="1.10.10.10">
    <property type="entry name" value="Winged helix-like DNA-binding domain superfamily/Winged helix DNA-binding domain"/>
    <property type="match status" value="1"/>
</dbReference>